<dbReference type="EMBL" id="VXIV02002598">
    <property type="protein sequence ID" value="KAF6024261.1"/>
    <property type="molecule type" value="Genomic_DNA"/>
</dbReference>
<keyword evidence="3" id="KW-1185">Reference proteome</keyword>
<gene>
    <name evidence="2" type="ORF">EB796_017432</name>
</gene>
<reference evidence="2" key="1">
    <citation type="submission" date="2020-06" db="EMBL/GenBank/DDBJ databases">
        <title>Draft genome of Bugula neritina, a colonial animal packing powerful symbionts and potential medicines.</title>
        <authorList>
            <person name="Rayko M."/>
        </authorList>
    </citation>
    <scope>NUCLEOTIDE SEQUENCE [LARGE SCALE GENOMIC DNA]</scope>
    <source>
        <strain evidence="2">Kwan_BN1</strain>
    </source>
</reference>
<evidence type="ECO:0000313" key="3">
    <source>
        <dbReference type="Proteomes" id="UP000593567"/>
    </source>
</evidence>
<sequence length="139" mass="15738">MATVVRAICHKQDSLMYKKAFYYNSLARFTLLCDSLCFTLEGDHYCEYIKMLRKRISCQKLKAGAYSSPPTYKFLNKCFICFVNGRHYSQGHASASQRVEADSPITPTNAEAPTPSVTNTDPDPSLVQQSETKSQIKFF</sequence>
<evidence type="ECO:0000256" key="1">
    <source>
        <dbReference type="SAM" id="MobiDB-lite"/>
    </source>
</evidence>
<proteinExistence type="predicted"/>
<dbReference type="AlphaFoldDB" id="A0A7J7JF90"/>
<comment type="caution">
    <text evidence="2">The sequence shown here is derived from an EMBL/GenBank/DDBJ whole genome shotgun (WGS) entry which is preliminary data.</text>
</comment>
<protein>
    <submittedName>
        <fullName evidence="2">Uncharacterized protein</fullName>
    </submittedName>
</protein>
<dbReference type="Proteomes" id="UP000593567">
    <property type="component" value="Unassembled WGS sequence"/>
</dbReference>
<name>A0A7J7JF90_BUGNE</name>
<feature type="region of interest" description="Disordered" evidence="1">
    <location>
        <begin position="93"/>
        <end position="139"/>
    </location>
</feature>
<accession>A0A7J7JF90</accession>
<feature type="compositionally biased region" description="Polar residues" evidence="1">
    <location>
        <begin position="105"/>
        <end position="139"/>
    </location>
</feature>
<organism evidence="2 3">
    <name type="scientific">Bugula neritina</name>
    <name type="common">Brown bryozoan</name>
    <name type="synonym">Sertularia neritina</name>
    <dbReference type="NCBI Taxonomy" id="10212"/>
    <lineage>
        <taxon>Eukaryota</taxon>
        <taxon>Metazoa</taxon>
        <taxon>Spiralia</taxon>
        <taxon>Lophotrochozoa</taxon>
        <taxon>Bryozoa</taxon>
        <taxon>Gymnolaemata</taxon>
        <taxon>Cheilostomatida</taxon>
        <taxon>Flustrina</taxon>
        <taxon>Buguloidea</taxon>
        <taxon>Bugulidae</taxon>
        <taxon>Bugula</taxon>
    </lineage>
</organism>
<evidence type="ECO:0000313" key="2">
    <source>
        <dbReference type="EMBL" id="KAF6024261.1"/>
    </source>
</evidence>